<dbReference type="GO" id="GO:0016787">
    <property type="term" value="F:hydrolase activity"/>
    <property type="evidence" value="ECO:0007669"/>
    <property type="project" value="UniProtKB-UniRule"/>
</dbReference>
<feature type="short sequence motif" description="DGA/G" evidence="4">
    <location>
        <begin position="256"/>
        <end position="258"/>
    </location>
</feature>
<reference evidence="7 8" key="1">
    <citation type="submission" date="2017-10" db="EMBL/GenBank/DDBJ databases">
        <title>Genome sequence of Caulobacter mirabilis FWC38.</title>
        <authorList>
            <person name="Fiebig A."/>
            <person name="Crosson S."/>
        </authorList>
    </citation>
    <scope>NUCLEOTIDE SEQUENCE [LARGE SCALE GENOMIC DNA]</scope>
    <source>
        <strain evidence="7 8">FWC 38</strain>
    </source>
</reference>
<dbReference type="EMBL" id="CP024201">
    <property type="protein sequence ID" value="ATQ41569.1"/>
    <property type="molecule type" value="Genomic_DNA"/>
</dbReference>
<dbReference type="OrthoDB" id="323481at2"/>
<dbReference type="InterPro" id="IPR050301">
    <property type="entry name" value="NTE"/>
</dbReference>
<dbReference type="PANTHER" id="PTHR14226:SF74">
    <property type="entry name" value="BLR4684 PROTEIN"/>
    <property type="match status" value="1"/>
</dbReference>
<sequence length="384" mass="40481">MFARPLTRIAALAGALLLAACGTVSREAFDPIDQRIGAPAGLSDVRYSAADANAAMSKSTIIKERRERPGDFNVLALSGGGANGAYGAGVLAGWTAAGKRPQFDVVTGVSTGALTAPFAFLGSQWDDRLKAAYTDGGTEGMISFKAITVFKGPSFFSAAPVRHLVETYVTPEMLKAIAAEHAKGRRLLVATTNLDTQETAIWDMGAIATRAARGDNHALELFHNVLVASASIPGVFPPVMIEMDGPSGVFREMHVDGGVTTPFFTVPEAMMLWTDPQGAVHKGNLYVVINGQVGSQFGVTKGNLLGILARSYDAMSKASTRLHLAATAAFAQRNGLTMEVSEIPDEAEAQGLNFKADNMLKLFQMGYDRAAAGEAWRDPAAPAS</sequence>
<name>A0A2D2AU84_9CAUL</name>
<evidence type="ECO:0000313" key="8">
    <source>
        <dbReference type="Proteomes" id="UP000228945"/>
    </source>
</evidence>
<organism evidence="7 8">
    <name type="scientific">Caulobacter mirabilis</name>
    <dbReference type="NCBI Taxonomy" id="69666"/>
    <lineage>
        <taxon>Bacteria</taxon>
        <taxon>Pseudomonadati</taxon>
        <taxon>Pseudomonadota</taxon>
        <taxon>Alphaproteobacteria</taxon>
        <taxon>Caulobacterales</taxon>
        <taxon>Caulobacteraceae</taxon>
        <taxon>Caulobacter</taxon>
    </lineage>
</organism>
<accession>A0A2D2AU84</accession>
<protein>
    <submittedName>
        <fullName evidence="7">Patatin</fullName>
    </submittedName>
</protein>
<feature type="domain" description="PNPLA" evidence="6">
    <location>
        <begin position="75"/>
        <end position="269"/>
    </location>
</feature>
<dbReference type="RefSeq" id="WP_099620826.1">
    <property type="nucleotide sequence ID" value="NZ_CP024201.1"/>
</dbReference>
<keyword evidence="2 4" id="KW-0442">Lipid degradation</keyword>
<feature type="signal peptide" evidence="5">
    <location>
        <begin position="1"/>
        <end position="26"/>
    </location>
</feature>
<dbReference type="PROSITE" id="PS51635">
    <property type="entry name" value="PNPLA"/>
    <property type="match status" value="1"/>
</dbReference>
<dbReference type="SUPFAM" id="SSF52151">
    <property type="entry name" value="FabD/lysophospholipase-like"/>
    <property type="match status" value="1"/>
</dbReference>
<dbReference type="AlphaFoldDB" id="A0A2D2AU84"/>
<dbReference type="GO" id="GO:0016042">
    <property type="term" value="P:lipid catabolic process"/>
    <property type="evidence" value="ECO:0007669"/>
    <property type="project" value="UniProtKB-UniRule"/>
</dbReference>
<feature type="chain" id="PRO_5013877732" evidence="5">
    <location>
        <begin position="27"/>
        <end position="384"/>
    </location>
</feature>
<dbReference type="PROSITE" id="PS51257">
    <property type="entry name" value="PROKAR_LIPOPROTEIN"/>
    <property type="match status" value="1"/>
</dbReference>
<evidence type="ECO:0000259" key="6">
    <source>
        <dbReference type="PROSITE" id="PS51635"/>
    </source>
</evidence>
<dbReference type="InterPro" id="IPR016035">
    <property type="entry name" value="Acyl_Trfase/lysoPLipase"/>
</dbReference>
<evidence type="ECO:0000256" key="1">
    <source>
        <dbReference type="ARBA" id="ARBA00022801"/>
    </source>
</evidence>
<keyword evidence="3 4" id="KW-0443">Lipid metabolism</keyword>
<evidence type="ECO:0000256" key="5">
    <source>
        <dbReference type="SAM" id="SignalP"/>
    </source>
</evidence>
<feature type="active site" description="Nucleophile" evidence="4">
    <location>
        <position position="110"/>
    </location>
</feature>
<evidence type="ECO:0000256" key="3">
    <source>
        <dbReference type="ARBA" id="ARBA00023098"/>
    </source>
</evidence>
<evidence type="ECO:0000313" key="7">
    <source>
        <dbReference type="EMBL" id="ATQ41569.1"/>
    </source>
</evidence>
<feature type="short sequence motif" description="GXSXG" evidence="4">
    <location>
        <begin position="108"/>
        <end position="112"/>
    </location>
</feature>
<evidence type="ECO:0000256" key="2">
    <source>
        <dbReference type="ARBA" id="ARBA00022963"/>
    </source>
</evidence>
<dbReference type="KEGG" id="cmb:CSW64_03655"/>
<feature type="short sequence motif" description="GXGXXG" evidence="4">
    <location>
        <begin position="79"/>
        <end position="84"/>
    </location>
</feature>
<feature type="active site" description="Proton acceptor" evidence="4">
    <location>
        <position position="256"/>
    </location>
</feature>
<keyword evidence="1 4" id="KW-0378">Hydrolase</keyword>
<keyword evidence="8" id="KW-1185">Reference proteome</keyword>
<evidence type="ECO:0000256" key="4">
    <source>
        <dbReference type="PROSITE-ProRule" id="PRU01161"/>
    </source>
</evidence>
<dbReference type="InterPro" id="IPR002641">
    <property type="entry name" value="PNPLA_dom"/>
</dbReference>
<keyword evidence="5" id="KW-0732">Signal</keyword>
<gene>
    <name evidence="7" type="ORF">CSW64_03655</name>
</gene>
<dbReference type="Pfam" id="PF01734">
    <property type="entry name" value="Patatin"/>
    <property type="match status" value="1"/>
</dbReference>
<proteinExistence type="predicted"/>
<dbReference type="PANTHER" id="PTHR14226">
    <property type="entry name" value="NEUROPATHY TARGET ESTERASE/SWISS CHEESE D.MELANOGASTER"/>
    <property type="match status" value="1"/>
</dbReference>
<dbReference type="Gene3D" id="3.40.1090.10">
    <property type="entry name" value="Cytosolic phospholipase A2 catalytic domain"/>
    <property type="match status" value="1"/>
</dbReference>
<dbReference type="Proteomes" id="UP000228945">
    <property type="component" value="Chromosome"/>
</dbReference>